<dbReference type="GO" id="GO:0016787">
    <property type="term" value="F:hydrolase activity"/>
    <property type="evidence" value="ECO:0007669"/>
    <property type="project" value="UniProtKB-KW"/>
</dbReference>
<evidence type="ECO:0008006" key="7">
    <source>
        <dbReference type="Google" id="ProtNLM"/>
    </source>
</evidence>
<dbReference type="AlphaFoldDB" id="A0A4Z0FC74"/>
<dbReference type="Pfam" id="PF10503">
    <property type="entry name" value="Esterase_PHB"/>
    <property type="match status" value="1"/>
</dbReference>
<dbReference type="InterPro" id="IPR010126">
    <property type="entry name" value="Esterase_phb"/>
</dbReference>
<name>A0A4Z0FC74_9GAMM</name>
<feature type="signal peptide" evidence="4">
    <location>
        <begin position="1"/>
        <end position="25"/>
    </location>
</feature>
<dbReference type="Gene3D" id="3.40.50.1820">
    <property type="entry name" value="alpha/beta hydrolase"/>
    <property type="match status" value="1"/>
</dbReference>
<proteinExistence type="predicted"/>
<dbReference type="InterPro" id="IPR050955">
    <property type="entry name" value="Plant_Biomass_Hydrol_Est"/>
</dbReference>
<evidence type="ECO:0000256" key="2">
    <source>
        <dbReference type="ARBA" id="ARBA00022801"/>
    </source>
</evidence>
<dbReference type="InterPro" id="IPR029058">
    <property type="entry name" value="AB_hydrolase_fold"/>
</dbReference>
<feature type="region of interest" description="Disordered" evidence="3">
    <location>
        <begin position="239"/>
        <end position="258"/>
    </location>
</feature>
<evidence type="ECO:0000256" key="4">
    <source>
        <dbReference type="SAM" id="SignalP"/>
    </source>
</evidence>
<protein>
    <recommendedName>
        <fullName evidence="7">Polyhydroxybutyrate depolymerase</fullName>
    </recommendedName>
</protein>
<feature type="chain" id="PRO_5021505605" description="Polyhydroxybutyrate depolymerase" evidence="4">
    <location>
        <begin position="26"/>
        <end position="327"/>
    </location>
</feature>
<dbReference type="SUPFAM" id="SSF53474">
    <property type="entry name" value="alpha/beta-Hydrolases"/>
    <property type="match status" value="1"/>
</dbReference>
<sequence>MKQCLKRRPLWTLLILMLCSGWAFASDLDPSARSELHRSFTLTHEGRARHYEVQLPSETAAGPMPVILAIHGATGSLETYRKVANLEPLAHREGVLVVYPQGNRRGNVLLWNAGACCLPDLNPPDDVGFILRVLDDVAQHFTIDPRRVYAVGMSNGAMMTYRLATEAPERFAAVATVAGPMALRHFKPRAPISIMHIQSVDDPILPFGGRRFLPVPLPSGLKTIQRWVQYAHCPSEPVTETVRHAPPGEPRSWQATRKHWTPCDDGTEIVLWKLEGAGHVWPGGYQPPHLRTLAGEEYDVIDASREIWQFFKRHHRSAASSPGVFES</sequence>
<evidence type="ECO:0000313" key="6">
    <source>
        <dbReference type="Proteomes" id="UP000297890"/>
    </source>
</evidence>
<dbReference type="OrthoDB" id="5857410at2"/>
<gene>
    <name evidence="5" type="ORF">E4680_03635</name>
</gene>
<keyword evidence="6" id="KW-1185">Reference proteome</keyword>
<keyword evidence="2" id="KW-0378">Hydrolase</keyword>
<organism evidence="5 6">
    <name type="scientific">Candidatus Macondimonas diazotrophica</name>
    <dbReference type="NCBI Taxonomy" id="2305248"/>
    <lineage>
        <taxon>Bacteria</taxon>
        <taxon>Pseudomonadati</taxon>
        <taxon>Pseudomonadota</taxon>
        <taxon>Gammaproteobacteria</taxon>
        <taxon>Chromatiales</taxon>
        <taxon>Ectothiorhodospiraceae</taxon>
        <taxon>Candidatus Macondimonas</taxon>
    </lineage>
</organism>
<accession>A0A4Z0FC74</accession>
<dbReference type="RefSeq" id="WP_135281016.1">
    <property type="nucleotide sequence ID" value="NZ_SRIO01000003.1"/>
</dbReference>
<keyword evidence="1 4" id="KW-0732">Signal</keyword>
<reference evidence="5 6" key="1">
    <citation type="journal article" date="2019" name="ISME J.">
        <title>Candidatus Macondimonas diazotrophica, a novel gammaproteobacterial genus dominating crude-oil-contaminated coastal sediments.</title>
        <authorList>
            <person name="Karthikeyan S."/>
            <person name="Konstantinidis K."/>
        </authorList>
    </citation>
    <scope>NUCLEOTIDE SEQUENCE [LARGE SCALE GENOMIC DNA]</scope>
    <source>
        <strain evidence="5 6">KTK01</strain>
    </source>
</reference>
<dbReference type="GO" id="GO:0005576">
    <property type="term" value="C:extracellular region"/>
    <property type="evidence" value="ECO:0007669"/>
    <property type="project" value="InterPro"/>
</dbReference>
<dbReference type="PANTHER" id="PTHR43037:SF5">
    <property type="entry name" value="FERULOYL ESTERASE"/>
    <property type="match status" value="1"/>
</dbReference>
<dbReference type="Proteomes" id="UP000297890">
    <property type="component" value="Unassembled WGS sequence"/>
</dbReference>
<evidence type="ECO:0000313" key="5">
    <source>
        <dbReference type="EMBL" id="TFZ83599.1"/>
    </source>
</evidence>
<dbReference type="EMBL" id="SRIO01000003">
    <property type="protein sequence ID" value="TFZ83599.1"/>
    <property type="molecule type" value="Genomic_DNA"/>
</dbReference>
<evidence type="ECO:0000256" key="3">
    <source>
        <dbReference type="SAM" id="MobiDB-lite"/>
    </source>
</evidence>
<comment type="caution">
    <text evidence="5">The sequence shown here is derived from an EMBL/GenBank/DDBJ whole genome shotgun (WGS) entry which is preliminary data.</text>
</comment>
<evidence type="ECO:0000256" key="1">
    <source>
        <dbReference type="ARBA" id="ARBA00022729"/>
    </source>
</evidence>
<dbReference type="PANTHER" id="PTHR43037">
    <property type="entry name" value="UNNAMED PRODUCT-RELATED"/>
    <property type="match status" value="1"/>
</dbReference>